<comment type="caution">
    <text evidence="3">The sequence shown here is derived from an EMBL/GenBank/DDBJ whole genome shotgun (WGS) entry which is preliminary data.</text>
</comment>
<evidence type="ECO:0000256" key="1">
    <source>
        <dbReference type="SAM" id="MobiDB-lite"/>
    </source>
</evidence>
<feature type="region of interest" description="Disordered" evidence="1">
    <location>
        <begin position="205"/>
        <end position="224"/>
    </location>
</feature>
<name>A0A3N4S7I9_9ACTN</name>
<organism evidence="3 4">
    <name type="scientific">Kitasatospora cineracea</name>
    <dbReference type="NCBI Taxonomy" id="88074"/>
    <lineage>
        <taxon>Bacteria</taxon>
        <taxon>Bacillati</taxon>
        <taxon>Actinomycetota</taxon>
        <taxon>Actinomycetes</taxon>
        <taxon>Kitasatosporales</taxon>
        <taxon>Streptomycetaceae</taxon>
        <taxon>Kitasatospora</taxon>
    </lineage>
</organism>
<keyword evidence="2" id="KW-0812">Transmembrane</keyword>
<accession>A0A3N4S7I9</accession>
<evidence type="ECO:0000313" key="4">
    <source>
        <dbReference type="Proteomes" id="UP000266906"/>
    </source>
</evidence>
<keyword evidence="4" id="KW-1185">Reference proteome</keyword>
<sequence length="374" mass="37224">MSRSELPEVDEAEDRPAIGAARLEAMFDGLRREVVLRVPAPESADVVRRGSRRRRRRRAGAVAGAGVLGVAALWTTVSVVPVGGEHGVAGVPVQQSALPRPGESVTLALPQLPSLPPTLTPDPVPRSTAGTGMRSTAVPAGEVLPLESAEPEVRALALGVARLPRVLGGYGPWAVASSQASASASAGSTSSATASAAATGTVTATSSGTASAPASAPASASVSPSAGPGSLFAEECLPWLVTSVGAERVWGEAYADGGTGGATARQYVLSFGTVADAEIARARLLGGGACVDSGAGWTVEGRAVGVVALGLRQPSVAAAEEVAVHLRGSKVAVLVVHRGGRGVAPETGASDPFRASAAEFLALGAPEQLIVPVG</sequence>
<dbReference type="AlphaFoldDB" id="A0A3N4S7I9"/>
<keyword evidence="2" id="KW-0472">Membrane</keyword>
<protein>
    <submittedName>
        <fullName evidence="3">Uncharacterized protein</fullName>
    </submittedName>
</protein>
<dbReference type="Proteomes" id="UP000266906">
    <property type="component" value="Unassembled WGS sequence"/>
</dbReference>
<gene>
    <name evidence="3" type="ORF">EDD38_3010</name>
</gene>
<evidence type="ECO:0000256" key="2">
    <source>
        <dbReference type="SAM" id="Phobius"/>
    </source>
</evidence>
<reference evidence="3 4" key="1">
    <citation type="submission" date="2018-11" db="EMBL/GenBank/DDBJ databases">
        <title>Sequencing the genomes of 1000 actinobacteria strains.</title>
        <authorList>
            <person name="Klenk H.-P."/>
        </authorList>
    </citation>
    <scope>NUCLEOTIDE SEQUENCE [LARGE SCALE GENOMIC DNA]</scope>
    <source>
        <strain evidence="3 4">DSM 44781</strain>
    </source>
</reference>
<dbReference type="EMBL" id="RKQG01000001">
    <property type="protein sequence ID" value="RPE34680.1"/>
    <property type="molecule type" value="Genomic_DNA"/>
</dbReference>
<keyword evidence="2" id="KW-1133">Transmembrane helix</keyword>
<proteinExistence type="predicted"/>
<feature type="transmembrane region" description="Helical" evidence="2">
    <location>
        <begin position="59"/>
        <end position="77"/>
    </location>
</feature>
<evidence type="ECO:0000313" key="3">
    <source>
        <dbReference type="EMBL" id="RPE34680.1"/>
    </source>
</evidence>